<dbReference type="PANTHER" id="PTHR42023">
    <property type="entry name" value="BHLH DOMAIN-CONTAINING PROTEIN"/>
    <property type="match status" value="1"/>
</dbReference>
<feature type="compositionally biased region" description="Low complexity" evidence="1">
    <location>
        <begin position="241"/>
        <end position="257"/>
    </location>
</feature>
<dbReference type="PANTHER" id="PTHR42023:SF1">
    <property type="entry name" value="BHLH DOMAIN-CONTAINING PROTEIN"/>
    <property type="match status" value="1"/>
</dbReference>
<sequence>MWDRLRQKEVTTPTLSRKKLEAWQAAHSQTSPRGLSPRGIVGGNSQYQYAVKGGPTPSKNADDLLANEQQTQEQSSTAYLTPPPKIQRDSTHGRPTSSVYSQPSPEATVFAAHQLRNDIGRPDPLEVSPPSSPDTTSPKEGPYPGDVSPIDEAMEAPQTSPERQAKTGPRSNIPMMRRERRKNSDALADSMRESRLRERTTPPRPYGHDVRWDPRTGEPTTSAKGRPSQVNPQEYVHGLTNRVVSASSSPPNPASLRNRLRLVRQDSANLQPEPAPRPEWRGASGRTAIVPPVKDNRNVAPLTMPPRSDQKAGRSVLMLSPIESNGSEAASSPNQAERQSPTSPEHATSNTANPRAPPSSWPSQPPNTTSNLQSSPASSEYPIPPLSAKVGPANRPPGQGSSTATPSPLRPLQMSSNDKAIRRKPARASSSQSPENSQSDASPKPSTATPSSEWVQPPSRLNATSNHTPTPPVGVHDEKPPLSTPSQVITSTQSPKPIPEPSVLDRGRPTIPGYEDSPKTTPTEPVKINLDSPFYTVSSSVKPSKIPGSELRPQRGLIPKGNHSTLSVASFVTVDKSLPPAPPEASATDRVTELNAQLEALGNRRININTAIRKLTEMMPTDNILASDAVVRKREMEKRKVETLRTELADVERQSYELGLKLHRAYKRLDRHAEFEPTTLWVRRVTG</sequence>
<feature type="compositionally biased region" description="Polar residues" evidence="1">
    <location>
        <begin position="218"/>
        <end position="232"/>
    </location>
</feature>
<feature type="compositionally biased region" description="Polar residues" evidence="1">
    <location>
        <begin position="484"/>
        <end position="495"/>
    </location>
</feature>
<feature type="compositionally biased region" description="Polar residues" evidence="1">
    <location>
        <begin position="366"/>
        <end position="378"/>
    </location>
</feature>
<feature type="compositionally biased region" description="Polar residues" evidence="1">
    <location>
        <begin position="459"/>
        <end position="468"/>
    </location>
</feature>
<organism evidence="2 3">
    <name type="scientific">Xylaria bambusicola</name>
    <dbReference type="NCBI Taxonomy" id="326684"/>
    <lineage>
        <taxon>Eukaryota</taxon>
        <taxon>Fungi</taxon>
        <taxon>Dikarya</taxon>
        <taxon>Ascomycota</taxon>
        <taxon>Pezizomycotina</taxon>
        <taxon>Sordariomycetes</taxon>
        <taxon>Xylariomycetidae</taxon>
        <taxon>Xylariales</taxon>
        <taxon>Xylariaceae</taxon>
        <taxon>Xylaria</taxon>
    </lineage>
</organism>
<feature type="compositionally biased region" description="Basic and acidic residues" evidence="1">
    <location>
        <begin position="115"/>
        <end position="124"/>
    </location>
</feature>
<feature type="compositionally biased region" description="Polar residues" evidence="1">
    <location>
        <begin position="322"/>
        <end position="353"/>
    </location>
</feature>
<dbReference type="Proteomes" id="UP001305414">
    <property type="component" value="Unassembled WGS sequence"/>
</dbReference>
<evidence type="ECO:0000256" key="1">
    <source>
        <dbReference type="SAM" id="MobiDB-lite"/>
    </source>
</evidence>
<feature type="compositionally biased region" description="Polar residues" evidence="1">
    <location>
        <begin position="93"/>
        <end position="105"/>
    </location>
</feature>
<feature type="compositionally biased region" description="Pro residues" evidence="1">
    <location>
        <begin position="355"/>
        <end position="365"/>
    </location>
</feature>
<comment type="caution">
    <text evidence="2">The sequence shown here is derived from an EMBL/GenBank/DDBJ whole genome shotgun (WGS) entry which is preliminary data.</text>
</comment>
<feature type="compositionally biased region" description="Low complexity" evidence="1">
    <location>
        <begin position="428"/>
        <end position="452"/>
    </location>
</feature>
<evidence type="ECO:0000313" key="3">
    <source>
        <dbReference type="Proteomes" id="UP001305414"/>
    </source>
</evidence>
<gene>
    <name evidence="2" type="ORF">RRF57_008660</name>
</gene>
<proteinExistence type="predicted"/>
<keyword evidence="3" id="KW-1185">Reference proteome</keyword>
<reference evidence="2 3" key="1">
    <citation type="submission" date="2023-10" db="EMBL/GenBank/DDBJ databases">
        <title>Draft genome sequence of Xylaria bambusicola isolate GMP-LS, the root and basal stem rot pathogen of sugarcane in Indonesia.</title>
        <authorList>
            <person name="Selvaraj P."/>
            <person name="Muralishankar V."/>
            <person name="Muruganantham S."/>
            <person name="Sp S."/>
            <person name="Haryani S."/>
            <person name="Lau K.J.X."/>
            <person name="Naqvi N.I."/>
        </authorList>
    </citation>
    <scope>NUCLEOTIDE SEQUENCE [LARGE SCALE GENOMIC DNA]</scope>
    <source>
        <strain evidence="2">GMP-LS</strain>
    </source>
</reference>
<evidence type="ECO:0000313" key="2">
    <source>
        <dbReference type="EMBL" id="KAK5632946.1"/>
    </source>
</evidence>
<feature type="region of interest" description="Disordered" evidence="1">
    <location>
        <begin position="1"/>
        <end position="562"/>
    </location>
</feature>
<protein>
    <submittedName>
        <fullName evidence="2">Uncharacterized protein</fullName>
    </submittedName>
</protein>
<dbReference type="EMBL" id="JAWHQM010000028">
    <property type="protein sequence ID" value="KAK5632946.1"/>
    <property type="molecule type" value="Genomic_DNA"/>
</dbReference>
<accession>A0AAN7ZB79</accession>
<feature type="compositionally biased region" description="Polar residues" evidence="1">
    <location>
        <begin position="67"/>
        <end position="79"/>
    </location>
</feature>
<dbReference type="AlphaFoldDB" id="A0AAN7ZB79"/>
<feature type="compositionally biased region" description="Basic and acidic residues" evidence="1">
    <location>
        <begin position="190"/>
        <end position="216"/>
    </location>
</feature>
<name>A0AAN7ZB79_9PEZI</name>